<keyword evidence="2" id="KW-1185">Reference proteome</keyword>
<proteinExistence type="predicted"/>
<evidence type="ECO:0000313" key="1">
    <source>
        <dbReference type="EMBL" id="MFC4543128.1"/>
    </source>
</evidence>
<protein>
    <recommendedName>
        <fullName evidence="3">Small CPxCG-related zinc finger protein</fullName>
    </recommendedName>
</protein>
<organism evidence="1 2">
    <name type="scientific">Halosolutus amylolyticus</name>
    <dbReference type="NCBI Taxonomy" id="2932267"/>
    <lineage>
        <taxon>Archaea</taxon>
        <taxon>Methanobacteriati</taxon>
        <taxon>Methanobacteriota</taxon>
        <taxon>Stenosarchaea group</taxon>
        <taxon>Halobacteria</taxon>
        <taxon>Halobacteriales</taxon>
        <taxon>Natrialbaceae</taxon>
        <taxon>Halosolutus</taxon>
    </lineage>
</organism>
<dbReference type="RefSeq" id="WP_250140187.1">
    <property type="nucleotide sequence ID" value="NZ_JALIQP010000002.1"/>
</dbReference>
<accession>A0ABD5PRR1</accession>
<gene>
    <name evidence="1" type="ORF">ACFO5R_14455</name>
</gene>
<reference evidence="1 2" key="1">
    <citation type="journal article" date="2019" name="Int. J. Syst. Evol. Microbiol.">
        <title>The Global Catalogue of Microorganisms (GCM) 10K type strain sequencing project: providing services to taxonomists for standard genome sequencing and annotation.</title>
        <authorList>
            <consortium name="The Broad Institute Genomics Platform"/>
            <consortium name="The Broad Institute Genome Sequencing Center for Infectious Disease"/>
            <person name="Wu L."/>
            <person name="Ma J."/>
        </authorList>
    </citation>
    <scope>NUCLEOTIDE SEQUENCE [LARGE SCALE GENOMIC DNA]</scope>
    <source>
        <strain evidence="1 2">WLHS5</strain>
    </source>
</reference>
<dbReference type="AlphaFoldDB" id="A0ABD5PRR1"/>
<evidence type="ECO:0000313" key="2">
    <source>
        <dbReference type="Proteomes" id="UP001595898"/>
    </source>
</evidence>
<evidence type="ECO:0008006" key="3">
    <source>
        <dbReference type="Google" id="ProtNLM"/>
    </source>
</evidence>
<dbReference type="EMBL" id="JBHSFA010000007">
    <property type="protein sequence ID" value="MFC4543128.1"/>
    <property type="molecule type" value="Genomic_DNA"/>
</dbReference>
<dbReference type="Proteomes" id="UP001595898">
    <property type="component" value="Unassembled WGS sequence"/>
</dbReference>
<name>A0ABD5PRR1_9EURY</name>
<sequence>MGFIASMKAVFDSTGPTDRPTDGSRGAYWCDDCGVRIRDVDLEEERVDSTEEVPTCPDCGDEMRFERSTGRSCAC</sequence>
<comment type="caution">
    <text evidence="1">The sequence shown here is derived from an EMBL/GenBank/DDBJ whole genome shotgun (WGS) entry which is preliminary data.</text>
</comment>